<dbReference type="EMBL" id="BAABFO010000006">
    <property type="protein sequence ID" value="GAA4329736.1"/>
    <property type="molecule type" value="Genomic_DNA"/>
</dbReference>
<name>A0ABP8GTT2_9BURK</name>
<dbReference type="SUPFAM" id="SSF55347">
    <property type="entry name" value="Glyceraldehyde-3-phosphate dehydrogenase-like, C-terminal domain"/>
    <property type="match status" value="1"/>
</dbReference>
<keyword evidence="9" id="KW-1185">Reference proteome</keyword>
<dbReference type="Gene3D" id="3.40.50.720">
    <property type="entry name" value="NAD(P)-binding Rossmann-like Domain"/>
    <property type="match status" value="1"/>
</dbReference>
<dbReference type="EC" id="1.2.1.38" evidence="5"/>
<dbReference type="HAMAP" id="MF_00150">
    <property type="entry name" value="ArgC_type1"/>
    <property type="match status" value="1"/>
</dbReference>
<dbReference type="Gene3D" id="3.30.360.10">
    <property type="entry name" value="Dihydrodipicolinate Reductase, domain 2"/>
    <property type="match status" value="1"/>
</dbReference>
<dbReference type="SMART" id="SM00859">
    <property type="entry name" value="Semialdhyde_dh"/>
    <property type="match status" value="1"/>
</dbReference>
<dbReference type="CDD" id="cd17895">
    <property type="entry name" value="AGPR_1_N"/>
    <property type="match status" value="1"/>
</dbReference>
<comment type="similarity">
    <text evidence="5">Belongs to the NAGSA dehydrogenase family. Type 1 subfamily.</text>
</comment>
<comment type="caution">
    <text evidence="8">The sequence shown here is derived from an EMBL/GenBank/DDBJ whole genome shotgun (WGS) entry which is preliminary data.</text>
</comment>
<protein>
    <recommendedName>
        <fullName evidence="5">N-acetyl-gamma-glutamyl-phosphate reductase</fullName>
        <shortName evidence="5">AGPR</shortName>
        <ecNumber evidence="5">1.2.1.38</ecNumber>
    </recommendedName>
    <alternativeName>
        <fullName evidence="5">N-acetyl-glutamate semialdehyde dehydrogenase</fullName>
        <shortName evidence="5">NAGSA dehydrogenase</shortName>
    </alternativeName>
</protein>
<dbReference type="InterPro" id="IPR023013">
    <property type="entry name" value="AGPR_AS"/>
</dbReference>
<proteinExistence type="inferred from homology"/>
<keyword evidence="1 5" id="KW-0055">Arginine biosynthesis</keyword>
<dbReference type="InterPro" id="IPR050085">
    <property type="entry name" value="AGPR"/>
</dbReference>
<keyword evidence="4 5" id="KW-0560">Oxidoreductase</keyword>
<organism evidence="8 9">
    <name type="scientific">Pigmentiphaga soli</name>
    <dbReference type="NCBI Taxonomy" id="1007095"/>
    <lineage>
        <taxon>Bacteria</taxon>
        <taxon>Pseudomonadati</taxon>
        <taxon>Pseudomonadota</taxon>
        <taxon>Betaproteobacteria</taxon>
        <taxon>Burkholderiales</taxon>
        <taxon>Alcaligenaceae</taxon>
        <taxon>Pigmentiphaga</taxon>
    </lineage>
</organism>
<evidence type="ECO:0000256" key="5">
    <source>
        <dbReference type="HAMAP-Rule" id="MF_00150"/>
    </source>
</evidence>
<keyword evidence="5" id="KW-0963">Cytoplasm</keyword>
<dbReference type="PANTHER" id="PTHR32338:SF10">
    <property type="entry name" value="N-ACETYL-GAMMA-GLUTAMYL-PHOSPHATE REDUCTASE, CHLOROPLASTIC-RELATED"/>
    <property type="match status" value="1"/>
</dbReference>
<dbReference type="PANTHER" id="PTHR32338">
    <property type="entry name" value="N-ACETYL-GAMMA-GLUTAMYL-PHOSPHATE REDUCTASE, CHLOROPLASTIC-RELATED-RELATED"/>
    <property type="match status" value="1"/>
</dbReference>
<evidence type="ECO:0000256" key="3">
    <source>
        <dbReference type="ARBA" id="ARBA00022857"/>
    </source>
</evidence>
<evidence type="ECO:0000256" key="1">
    <source>
        <dbReference type="ARBA" id="ARBA00022571"/>
    </source>
</evidence>
<dbReference type="SUPFAM" id="SSF51735">
    <property type="entry name" value="NAD(P)-binding Rossmann-fold domains"/>
    <property type="match status" value="1"/>
</dbReference>
<comment type="subcellular location">
    <subcellularLocation>
        <location evidence="5">Cytoplasm</location>
    </subcellularLocation>
</comment>
<keyword evidence="3 5" id="KW-0521">NADP</keyword>
<dbReference type="Pfam" id="PF22698">
    <property type="entry name" value="Semialdhyde_dhC_1"/>
    <property type="match status" value="1"/>
</dbReference>
<comment type="pathway">
    <text evidence="5">Amino-acid biosynthesis; L-arginine biosynthesis; N(2)-acetyl-L-ornithine from L-glutamate: step 3/4.</text>
</comment>
<dbReference type="CDD" id="cd23934">
    <property type="entry name" value="AGPR_1_C"/>
    <property type="match status" value="1"/>
</dbReference>
<evidence type="ECO:0000256" key="2">
    <source>
        <dbReference type="ARBA" id="ARBA00022605"/>
    </source>
</evidence>
<comment type="catalytic activity">
    <reaction evidence="5">
        <text>N-acetyl-L-glutamate 5-semialdehyde + phosphate + NADP(+) = N-acetyl-L-glutamyl 5-phosphate + NADPH + H(+)</text>
        <dbReference type="Rhea" id="RHEA:21588"/>
        <dbReference type="ChEBI" id="CHEBI:15378"/>
        <dbReference type="ChEBI" id="CHEBI:29123"/>
        <dbReference type="ChEBI" id="CHEBI:43474"/>
        <dbReference type="ChEBI" id="CHEBI:57783"/>
        <dbReference type="ChEBI" id="CHEBI:57936"/>
        <dbReference type="ChEBI" id="CHEBI:58349"/>
        <dbReference type="EC" id="1.2.1.38"/>
    </reaction>
</comment>
<dbReference type="PROSITE" id="PS01224">
    <property type="entry name" value="ARGC"/>
    <property type="match status" value="1"/>
</dbReference>
<evidence type="ECO:0000313" key="8">
    <source>
        <dbReference type="EMBL" id="GAA4329736.1"/>
    </source>
</evidence>
<feature type="domain" description="Semialdehyde dehydrogenase NAD-binding" evidence="7">
    <location>
        <begin position="13"/>
        <end position="151"/>
    </location>
</feature>
<dbReference type="InterPro" id="IPR036291">
    <property type="entry name" value="NAD(P)-bd_dom_sf"/>
</dbReference>
<dbReference type="InterPro" id="IPR058924">
    <property type="entry name" value="AGPR_dimerisation_dom"/>
</dbReference>
<dbReference type="NCBIfam" id="TIGR01850">
    <property type="entry name" value="argC"/>
    <property type="match status" value="1"/>
</dbReference>
<dbReference type="RefSeq" id="WP_345248268.1">
    <property type="nucleotide sequence ID" value="NZ_BAABFO010000006.1"/>
</dbReference>
<evidence type="ECO:0000259" key="7">
    <source>
        <dbReference type="SMART" id="SM00859"/>
    </source>
</evidence>
<comment type="function">
    <text evidence="5">Catalyzes the NADPH-dependent reduction of N-acetyl-5-glutamyl phosphate to yield N-acetyl-L-glutamate 5-semialdehyde.</text>
</comment>
<evidence type="ECO:0000256" key="6">
    <source>
        <dbReference type="PROSITE-ProRule" id="PRU10010"/>
    </source>
</evidence>
<keyword evidence="2 5" id="KW-0028">Amino-acid biosynthesis</keyword>
<gene>
    <name evidence="5 8" type="primary">argC</name>
    <name evidence="8" type="ORF">GCM10023144_16880</name>
</gene>
<dbReference type="InterPro" id="IPR000706">
    <property type="entry name" value="AGPR_type-1"/>
</dbReference>
<dbReference type="Proteomes" id="UP001501671">
    <property type="component" value="Unassembled WGS sequence"/>
</dbReference>
<reference evidence="9" key="1">
    <citation type="journal article" date="2019" name="Int. J. Syst. Evol. Microbiol.">
        <title>The Global Catalogue of Microorganisms (GCM) 10K type strain sequencing project: providing services to taxonomists for standard genome sequencing and annotation.</title>
        <authorList>
            <consortium name="The Broad Institute Genomics Platform"/>
            <consortium name="The Broad Institute Genome Sequencing Center for Infectious Disease"/>
            <person name="Wu L."/>
            <person name="Ma J."/>
        </authorList>
    </citation>
    <scope>NUCLEOTIDE SEQUENCE [LARGE SCALE GENOMIC DNA]</scope>
    <source>
        <strain evidence="9">JCM 17666</strain>
    </source>
</reference>
<evidence type="ECO:0000256" key="4">
    <source>
        <dbReference type="ARBA" id="ARBA00023002"/>
    </source>
</evidence>
<sequence length="360" mass="38549">MGNGTAAGAAKVRVGIVGGTGYTGVELLRLLAQHPHAELTAITSRKEDGMPVADMFANLRGKVDLAFSAPEKARLDQCDVVFFATPHGVAMAQAQELLAAGVRIIDLAADFRLKNLAAFEKWYRIPHTCPAILEESAYGLVEINREAIRNARVVGNPGCYPTTVLLGLAPLLEGRAGGQPLVDASTLIADCKSGVTGAGRKPEIHILFSEASDNFKAYGVMGHRHHPEIVEHLERLHGGPVGLTFVPHLTPMVRGMHSTLYARIAPEARGVDFQALYEQRYANEPFVDVMPPGSTPETRSVRASNVLRIAVHRPDNGDQLVVLVVQDNLVKGASGQAVQNMNLMFGLPEDAGLGQVAVLP</sequence>
<dbReference type="InterPro" id="IPR000534">
    <property type="entry name" value="Semialdehyde_DH_NAD-bd"/>
</dbReference>
<feature type="active site" evidence="5 6">
    <location>
        <position position="159"/>
    </location>
</feature>
<accession>A0ABP8GTT2</accession>
<dbReference type="Pfam" id="PF01118">
    <property type="entry name" value="Semialdhyde_dh"/>
    <property type="match status" value="1"/>
</dbReference>
<evidence type="ECO:0000313" key="9">
    <source>
        <dbReference type="Proteomes" id="UP001501671"/>
    </source>
</evidence>